<evidence type="ECO:0000256" key="1">
    <source>
        <dbReference type="SAM" id="SignalP"/>
    </source>
</evidence>
<keyword evidence="1" id="KW-0732">Signal</keyword>
<feature type="signal peptide" evidence="1">
    <location>
        <begin position="1"/>
        <end position="18"/>
    </location>
</feature>
<name>A0ABD5D8U8_ACIBA</name>
<comment type="caution">
    <text evidence="2">The sequence shown here is derived from an EMBL/GenBank/DDBJ whole genome shotgun (WGS) entry which is preliminary data.</text>
</comment>
<evidence type="ECO:0000313" key="2">
    <source>
        <dbReference type="EMBL" id="MDR8261619.1"/>
    </source>
</evidence>
<sequence>MKKLITLGLFLISGTTFGAPMSEDMKICYKFSNNKLVSKSSCIVSSGYGAGGSYTSIEQGKKEYSVETRMCYNKKTDEQEECGTSLNGVDANFYYRDLFYKKISDMSLISDNSLKCFITKNKKIDICYK</sequence>
<protein>
    <submittedName>
        <fullName evidence="2">Uncharacterized protein</fullName>
    </submittedName>
</protein>
<accession>A0ABD5D8U8</accession>
<dbReference type="RefSeq" id="WP_004716589.1">
    <property type="nucleotide sequence ID" value="NZ_CP110465.1"/>
</dbReference>
<feature type="chain" id="PRO_5044879336" evidence="1">
    <location>
        <begin position="19"/>
        <end position="129"/>
    </location>
</feature>
<dbReference type="AlphaFoldDB" id="A0ABD5D8U8"/>
<organism evidence="2">
    <name type="scientific">Acinetobacter baumannii</name>
    <dbReference type="NCBI Taxonomy" id="470"/>
    <lineage>
        <taxon>Bacteria</taxon>
        <taxon>Pseudomonadati</taxon>
        <taxon>Pseudomonadota</taxon>
        <taxon>Gammaproteobacteria</taxon>
        <taxon>Moraxellales</taxon>
        <taxon>Moraxellaceae</taxon>
        <taxon>Acinetobacter</taxon>
        <taxon>Acinetobacter calcoaceticus/baumannii complex</taxon>
    </lineage>
</organism>
<proteinExistence type="predicted"/>
<dbReference type="EMBL" id="VMBB01000021">
    <property type="protein sequence ID" value="MDR8261619.1"/>
    <property type="molecule type" value="Genomic_DNA"/>
</dbReference>
<gene>
    <name evidence="2" type="ORF">FPK87_14270</name>
</gene>
<reference evidence="2" key="1">
    <citation type="submission" date="2019-07" db="EMBL/GenBank/DDBJ databases">
        <title>Biological characteristics of mucoid Acinetobacter baumannii from a general hospital in China.</title>
        <authorList>
            <person name="Hua X."/>
            <person name="Yu Y."/>
        </authorList>
    </citation>
    <scope>NUCLEOTIDE SEQUENCE [LARGE SCALE GENOMIC DNA]</scope>
    <source>
        <strain evidence="2">N41</strain>
    </source>
</reference>